<gene>
    <name evidence="1 2" type="primary">Plpp5</name>
    <name evidence="2" type="synonym">Ppapdc1b</name>
</gene>
<dbReference type="AlphaFoldDB" id="D6RCW4"/>
<evidence type="ECO:0000313" key="1">
    <source>
        <dbReference type="Ensembl" id="ENSMUSP00000123420.2"/>
    </source>
</evidence>
<keyword evidence="3" id="KW-1185">Reference proteome</keyword>
<protein>
    <submittedName>
        <fullName evidence="1">Phospholipid phosphatase 5</fullName>
    </submittedName>
</protein>
<dbReference type="Proteomes" id="UP000000589">
    <property type="component" value="Chromosome 8"/>
</dbReference>
<dbReference type="Ensembl" id="ENSMUST00000145678.8">
    <property type="protein sequence ID" value="ENSMUSP00000120448.2"/>
    <property type="gene ID" value="ENSMUSG00000031570.18"/>
</dbReference>
<sequence length="53" mass="6008">MGTAALGAELGVRVLLFVAFLVTELLPPFQRRIQPEELWLYRNPSLPFSLHCP</sequence>
<dbReference type="HOGENOM" id="CLU_3068034_0_0_1"/>
<proteinExistence type="predicted"/>
<dbReference type="VEuPathDB" id="HostDB:ENSMUSG00000031570"/>
<organism evidence="1 3">
    <name type="scientific">Mus musculus</name>
    <name type="common">Mouse</name>
    <dbReference type="NCBI Taxonomy" id="10090"/>
    <lineage>
        <taxon>Eukaryota</taxon>
        <taxon>Metazoa</taxon>
        <taxon>Chordata</taxon>
        <taxon>Craniata</taxon>
        <taxon>Vertebrata</taxon>
        <taxon>Euteleostomi</taxon>
        <taxon>Mammalia</taxon>
        <taxon>Eutheria</taxon>
        <taxon>Euarchontoglires</taxon>
        <taxon>Glires</taxon>
        <taxon>Rodentia</taxon>
        <taxon>Myomorpha</taxon>
        <taxon>Muroidea</taxon>
        <taxon>Muridae</taxon>
        <taxon>Murinae</taxon>
        <taxon>Mus</taxon>
        <taxon>Mus</taxon>
    </lineage>
</organism>
<dbReference type="ProteomicsDB" id="343466"/>
<reference evidence="1 3" key="1">
    <citation type="journal article" date="2009" name="PLoS Biol.">
        <title>Lineage-specific biology revealed by a finished genome assembly of the mouse.</title>
        <authorList>
            <consortium name="Mouse Genome Sequencing Consortium"/>
            <person name="Church D.M."/>
            <person name="Goodstadt L."/>
            <person name="Hillier L.W."/>
            <person name="Zody M.C."/>
            <person name="Goldstein S."/>
            <person name="She X."/>
            <person name="Bult C.J."/>
            <person name="Agarwala R."/>
            <person name="Cherry J.L."/>
            <person name="DiCuccio M."/>
            <person name="Hlavina W."/>
            <person name="Kapustin Y."/>
            <person name="Meric P."/>
            <person name="Maglott D."/>
            <person name="Birtle Z."/>
            <person name="Marques A.C."/>
            <person name="Graves T."/>
            <person name="Zhou S."/>
            <person name="Teague B."/>
            <person name="Potamousis K."/>
            <person name="Churas C."/>
            <person name="Place M."/>
            <person name="Herschleb J."/>
            <person name="Runnheim R."/>
            <person name="Forrest D."/>
            <person name="Amos-Landgraf J."/>
            <person name="Schwartz D.C."/>
            <person name="Cheng Z."/>
            <person name="Lindblad-Toh K."/>
            <person name="Eichler E.E."/>
            <person name="Ponting C.P."/>
        </authorList>
    </citation>
    <scope>NUCLEOTIDE SEQUENCE [LARGE SCALE GENOMIC DNA]</scope>
    <source>
        <strain evidence="1 3">C57BL/6J</strain>
    </source>
</reference>
<name>D6RCW4_MOUSE</name>
<dbReference type="AGR" id="MGI:1919160"/>
<reference evidence="1" key="3">
    <citation type="submission" date="2025-05" db="UniProtKB">
        <authorList>
            <consortium name="Ensembl"/>
        </authorList>
    </citation>
    <scope>IDENTIFICATION</scope>
    <source>
        <strain evidence="1">C57BL/6J</strain>
    </source>
</reference>
<dbReference type="Bgee" id="ENSMUSG00000031570">
    <property type="expression patterns" value="Expressed in pancreas and 67 other cell types or tissues"/>
</dbReference>
<reference evidence="1" key="2">
    <citation type="journal article" date="2011" name="PLoS Biol.">
        <title>Modernizing reference genome assemblies.</title>
        <authorList>
            <person name="Church D.M."/>
            <person name="Schneider V.A."/>
            <person name="Graves T."/>
            <person name="Auger K."/>
            <person name="Cunningham F."/>
            <person name="Bouk N."/>
            <person name="Chen H.C."/>
            <person name="Agarwala R."/>
            <person name="McLaren W.M."/>
            <person name="Ritchie G.R."/>
            <person name="Albracht D."/>
            <person name="Kremitzki M."/>
            <person name="Rock S."/>
            <person name="Kotkiewicz H."/>
            <person name="Kremitzki C."/>
            <person name="Wollam A."/>
            <person name="Trani L."/>
            <person name="Fulton L."/>
            <person name="Fulton R."/>
            <person name="Matthews L."/>
            <person name="Whitehead S."/>
            <person name="Chow W."/>
            <person name="Torrance J."/>
            <person name="Dunn M."/>
            <person name="Harden G."/>
            <person name="Threadgold G."/>
            <person name="Wood J."/>
            <person name="Collins J."/>
            <person name="Heath P."/>
            <person name="Griffiths G."/>
            <person name="Pelan S."/>
            <person name="Grafham D."/>
            <person name="Eichler E.E."/>
            <person name="Weinstock G."/>
            <person name="Mardis E.R."/>
            <person name="Wilson R.K."/>
            <person name="Howe K."/>
            <person name="Flicek P."/>
            <person name="Hubbard T."/>
        </authorList>
    </citation>
    <scope>NUCLEOTIDE SEQUENCE [LARGE SCALE GENOMIC DNA]</scope>
    <source>
        <strain evidence="1">C57BL/6J</strain>
    </source>
</reference>
<dbReference type="GeneTree" id="ENSGT00940000159772"/>
<evidence type="ECO:0000313" key="3">
    <source>
        <dbReference type="Proteomes" id="UP000000589"/>
    </source>
</evidence>
<dbReference type="Antibodypedia" id="23567">
    <property type="antibodies" value="95 antibodies from 25 providers"/>
</dbReference>
<dbReference type="ExpressionAtlas" id="D6RCW4">
    <property type="expression patterns" value="baseline and differential"/>
</dbReference>
<dbReference type="Ensembl" id="ENSMUST00000124764.8">
    <property type="protein sequence ID" value="ENSMUSP00000123420.2"/>
    <property type="gene ID" value="ENSMUSG00000031570.18"/>
</dbReference>
<accession>D6RCW4</accession>
<dbReference type="MGI" id="MGI:1919160">
    <property type="gene designation" value="Plpp5"/>
</dbReference>
<evidence type="ECO:0000313" key="2">
    <source>
        <dbReference type="MGI" id="MGI:1919160"/>
    </source>
</evidence>